<protein>
    <recommendedName>
        <fullName evidence="3">Retrotransposon gag domain-containing protein</fullName>
    </recommendedName>
</protein>
<dbReference type="EMBL" id="NLAX01000701">
    <property type="protein sequence ID" value="PKS07775.1"/>
    <property type="molecule type" value="Genomic_DNA"/>
</dbReference>
<evidence type="ECO:0000313" key="2">
    <source>
        <dbReference type="Proteomes" id="UP000233524"/>
    </source>
</evidence>
<dbReference type="Proteomes" id="UP000233524">
    <property type="component" value="Unassembled WGS sequence"/>
</dbReference>
<proteinExistence type="predicted"/>
<name>A0A2N3N5R9_9PEZI</name>
<organism evidence="1 2">
    <name type="scientific">Lomentospora prolificans</name>
    <dbReference type="NCBI Taxonomy" id="41688"/>
    <lineage>
        <taxon>Eukaryota</taxon>
        <taxon>Fungi</taxon>
        <taxon>Dikarya</taxon>
        <taxon>Ascomycota</taxon>
        <taxon>Pezizomycotina</taxon>
        <taxon>Sordariomycetes</taxon>
        <taxon>Hypocreomycetidae</taxon>
        <taxon>Microascales</taxon>
        <taxon>Microascaceae</taxon>
        <taxon>Lomentospora</taxon>
    </lineage>
</organism>
<reference evidence="1 2" key="1">
    <citation type="journal article" date="2017" name="G3 (Bethesda)">
        <title>First Draft Genome Sequence of the Pathogenic Fungus Lomentospora prolificans (Formerly Scedosporium prolificans).</title>
        <authorList>
            <person name="Luo R."/>
            <person name="Zimin A."/>
            <person name="Workman R."/>
            <person name="Fan Y."/>
            <person name="Pertea G."/>
            <person name="Grossman N."/>
            <person name="Wear M.P."/>
            <person name="Jia B."/>
            <person name="Miller H."/>
            <person name="Casadevall A."/>
            <person name="Timp W."/>
            <person name="Zhang S.X."/>
            <person name="Salzberg S.L."/>
        </authorList>
    </citation>
    <scope>NUCLEOTIDE SEQUENCE [LARGE SCALE GENOMIC DNA]</scope>
    <source>
        <strain evidence="1 2">JHH-5317</strain>
    </source>
</reference>
<dbReference type="STRING" id="41688.A0A2N3N5R9"/>
<dbReference type="AlphaFoldDB" id="A0A2N3N5R9"/>
<gene>
    <name evidence="1" type="ORF">jhhlp_006383</name>
</gene>
<evidence type="ECO:0000313" key="1">
    <source>
        <dbReference type="EMBL" id="PKS07775.1"/>
    </source>
</evidence>
<accession>A0A2N3N5R9</accession>
<dbReference type="InParanoid" id="A0A2N3N5R9"/>
<dbReference type="OrthoDB" id="4928101at2759"/>
<dbReference type="VEuPathDB" id="FungiDB:jhhlp_006383"/>
<evidence type="ECO:0008006" key="3">
    <source>
        <dbReference type="Google" id="ProtNLM"/>
    </source>
</evidence>
<sequence>MYAISFEKRRRIRQVWASGGTGKAYPTSELLEHIARTFGNAQPRATAQDQLRNLVQADGQPFGEFLPIFEDIMSTASANQWNNDAQLTWLRNVLSPTLRDELVASNMPTDYSDYLQDTPCTICPTRRYLHAR</sequence>
<comment type="caution">
    <text evidence="1">The sequence shown here is derived from an EMBL/GenBank/DDBJ whole genome shotgun (WGS) entry which is preliminary data.</text>
</comment>
<keyword evidence="2" id="KW-1185">Reference proteome</keyword>